<dbReference type="PANTHER" id="PTHR21022">
    <property type="entry name" value="PREPHENATE DEHYDRATASE P PROTEIN"/>
    <property type="match status" value="1"/>
</dbReference>
<dbReference type="Gene3D" id="1.20.59.10">
    <property type="entry name" value="Chorismate mutase"/>
    <property type="match status" value="1"/>
</dbReference>
<dbReference type="CDD" id="cd13630">
    <property type="entry name" value="PBP2_PDT_1"/>
    <property type="match status" value="1"/>
</dbReference>
<keyword evidence="13 24" id="KW-0456">Lyase</keyword>
<dbReference type="eggNOG" id="COG0077">
    <property type="taxonomic scope" value="Bacteria"/>
</dbReference>
<organism evidence="24 25">
    <name type="scientific">Aminomonas paucivorans DSM 12260</name>
    <dbReference type="NCBI Taxonomy" id="584708"/>
    <lineage>
        <taxon>Bacteria</taxon>
        <taxon>Thermotogati</taxon>
        <taxon>Synergistota</taxon>
        <taxon>Synergistia</taxon>
        <taxon>Synergistales</taxon>
        <taxon>Synergistaceae</taxon>
        <taxon>Aminomonas</taxon>
    </lineage>
</organism>
<dbReference type="GO" id="GO:0046417">
    <property type="term" value="P:chorismate metabolic process"/>
    <property type="evidence" value="ECO:0007669"/>
    <property type="project" value="InterPro"/>
</dbReference>
<dbReference type="GO" id="GO:0004664">
    <property type="term" value="F:prephenate dehydratase activity"/>
    <property type="evidence" value="ECO:0007669"/>
    <property type="project" value="UniProtKB-EC"/>
</dbReference>
<dbReference type="Proteomes" id="UP000005096">
    <property type="component" value="Chromosome"/>
</dbReference>
<dbReference type="SUPFAM" id="SSF48600">
    <property type="entry name" value="Chorismate mutase II"/>
    <property type="match status" value="1"/>
</dbReference>
<keyword evidence="8" id="KW-0963">Cytoplasm</keyword>
<keyword evidence="20" id="KW-0175">Coiled coil</keyword>
<evidence type="ECO:0000256" key="10">
    <source>
        <dbReference type="ARBA" id="ARBA00023141"/>
    </source>
</evidence>
<evidence type="ECO:0000256" key="5">
    <source>
        <dbReference type="ARBA" id="ARBA00004817"/>
    </source>
</evidence>
<evidence type="ECO:0000256" key="19">
    <source>
        <dbReference type="PIRSR" id="PIRSR001500-2"/>
    </source>
</evidence>
<evidence type="ECO:0000256" key="13">
    <source>
        <dbReference type="ARBA" id="ARBA00023239"/>
    </source>
</evidence>
<evidence type="ECO:0000256" key="16">
    <source>
        <dbReference type="ARBA" id="ARBA00031520"/>
    </source>
</evidence>
<evidence type="ECO:0000259" key="22">
    <source>
        <dbReference type="PROSITE" id="PS51171"/>
    </source>
</evidence>
<dbReference type="PROSITE" id="PS51171">
    <property type="entry name" value="PREPHENATE_DEHYDR_3"/>
    <property type="match status" value="1"/>
</dbReference>
<dbReference type="SUPFAM" id="SSF55021">
    <property type="entry name" value="ACT-like"/>
    <property type="match status" value="1"/>
</dbReference>
<evidence type="ECO:0000259" key="21">
    <source>
        <dbReference type="PROSITE" id="PS51168"/>
    </source>
</evidence>
<dbReference type="PROSITE" id="PS51168">
    <property type="entry name" value="CHORISMATE_MUT_2"/>
    <property type="match status" value="1"/>
</dbReference>
<dbReference type="Gene3D" id="3.30.70.260">
    <property type="match status" value="1"/>
</dbReference>
<feature type="binding site" evidence="18">
    <location>
        <position position="38"/>
    </location>
    <ligand>
        <name>substrate</name>
    </ligand>
</feature>
<comment type="pathway">
    <text evidence="4">Amino-acid biosynthesis; L-phenylalanine biosynthesis; phenylpyruvate from prephenate: step 1/1.</text>
</comment>
<dbReference type="GO" id="GO:0004106">
    <property type="term" value="F:chorismate mutase activity"/>
    <property type="evidence" value="ECO:0007669"/>
    <property type="project" value="UniProtKB-EC"/>
</dbReference>
<evidence type="ECO:0000256" key="18">
    <source>
        <dbReference type="PIRSR" id="PIRSR001500-1"/>
    </source>
</evidence>
<feature type="domain" description="ACT" evidence="23">
    <location>
        <begin position="276"/>
        <end position="353"/>
    </location>
</feature>
<comment type="subcellular location">
    <subcellularLocation>
        <location evidence="3">Cytoplasm</location>
    </subcellularLocation>
</comment>
<keyword evidence="12" id="KW-0413">Isomerase</keyword>
<sequence>MDEVRLRALRERIDELDEALAVLLERRAETAREIGAAKGDGPTYDPAREARILRNLQARHPDLDPEALGAVHREVISLCRGVQRHLSAACLGPEGSFSHAAALRALGHGTNLALQPDLPSVFRALEEGSAALGVVPVENTLEGTVLPTLDAFSRAAPEVRVLRELRLPVRHVLASREPALDRIREVHSHPQALAQCRLWLAGHLPGTPQIPEASTSGAAERAARTPGTACLCSREAAGLRGLTVLARDVQDHPHNATRFWVLGTGQAPEGNPRKTSLLFTVPHRPGTLLDALDPLREAGLNLTLIQSRPLPENPFEYFFCVDFQGPAEAPEAARALEAMEARCFRLRILGSYPVES</sequence>
<feature type="binding site" evidence="18">
    <location>
        <position position="49"/>
    </location>
    <ligand>
        <name>substrate</name>
    </ligand>
</feature>
<comment type="catalytic activity">
    <reaction evidence="17">
        <text>prephenate + H(+) = 3-phenylpyruvate + CO2 + H2O</text>
        <dbReference type="Rhea" id="RHEA:21648"/>
        <dbReference type="ChEBI" id="CHEBI:15377"/>
        <dbReference type="ChEBI" id="CHEBI:15378"/>
        <dbReference type="ChEBI" id="CHEBI:16526"/>
        <dbReference type="ChEBI" id="CHEBI:18005"/>
        <dbReference type="ChEBI" id="CHEBI:29934"/>
        <dbReference type="EC" id="4.2.1.51"/>
    </reaction>
</comment>
<evidence type="ECO:0000256" key="3">
    <source>
        <dbReference type="ARBA" id="ARBA00004496"/>
    </source>
</evidence>
<dbReference type="AlphaFoldDB" id="E3CV84"/>
<proteinExistence type="predicted"/>
<evidence type="ECO:0000313" key="25">
    <source>
        <dbReference type="Proteomes" id="UP000005096"/>
    </source>
</evidence>
<dbReference type="Pfam" id="PF01842">
    <property type="entry name" value="ACT"/>
    <property type="match status" value="1"/>
</dbReference>
<dbReference type="HOGENOM" id="CLU_035008_0_1_0"/>
<dbReference type="InterPro" id="IPR002912">
    <property type="entry name" value="ACT_dom"/>
</dbReference>
<gene>
    <name evidence="24" type="ORF">Apau_1755</name>
</gene>
<dbReference type="PaxDb" id="584708-Apau_1755"/>
<dbReference type="NCBIfam" id="NF008865">
    <property type="entry name" value="PRK11898.1"/>
    <property type="match status" value="1"/>
</dbReference>
<dbReference type="GO" id="GO:0009094">
    <property type="term" value="P:L-phenylalanine biosynthetic process"/>
    <property type="evidence" value="ECO:0007669"/>
    <property type="project" value="UniProtKB-UniPathway"/>
</dbReference>
<feature type="domain" description="Prephenate dehydratase" evidence="22">
    <location>
        <begin position="87"/>
        <end position="264"/>
    </location>
</feature>
<evidence type="ECO:0000256" key="11">
    <source>
        <dbReference type="ARBA" id="ARBA00023222"/>
    </source>
</evidence>
<dbReference type="EMBL" id="CM001022">
    <property type="protein sequence ID" value="EFQ24171.1"/>
    <property type="molecule type" value="Genomic_DNA"/>
</dbReference>
<evidence type="ECO:0000256" key="14">
    <source>
        <dbReference type="ARBA" id="ARBA00023268"/>
    </source>
</evidence>
<evidence type="ECO:0000256" key="17">
    <source>
        <dbReference type="ARBA" id="ARBA00047848"/>
    </source>
</evidence>
<evidence type="ECO:0000256" key="20">
    <source>
        <dbReference type="SAM" id="Coils"/>
    </source>
</evidence>
<comment type="function">
    <text evidence="2">Catalyzes the Claisen rearrangement of chorismate to prephenate and the decarboxylation/dehydration of prephenate to phenylpyruvate.</text>
</comment>
<dbReference type="OrthoDB" id="9802281at2"/>
<evidence type="ECO:0000256" key="4">
    <source>
        <dbReference type="ARBA" id="ARBA00004741"/>
    </source>
</evidence>
<feature type="binding site" evidence="18">
    <location>
        <position position="45"/>
    </location>
    <ligand>
        <name>substrate</name>
    </ligand>
</feature>
<name>E3CV84_9BACT</name>
<evidence type="ECO:0000256" key="2">
    <source>
        <dbReference type="ARBA" id="ARBA00002364"/>
    </source>
</evidence>
<evidence type="ECO:0000256" key="1">
    <source>
        <dbReference type="ARBA" id="ARBA00000824"/>
    </source>
</evidence>
<dbReference type="SMART" id="SM00830">
    <property type="entry name" value="CM_2"/>
    <property type="match status" value="1"/>
</dbReference>
<keyword evidence="9" id="KW-0028">Amino-acid biosynthesis</keyword>
<protein>
    <recommendedName>
        <fullName evidence="7">Bifunctional chorismate mutase/prephenate dehydratase</fullName>
        <ecNumber evidence="6">4.2.1.51</ecNumber>
    </recommendedName>
    <alternativeName>
        <fullName evidence="16">Chorismate mutase-prephenate dehydratase</fullName>
    </alternativeName>
    <alternativeName>
        <fullName evidence="15">p-protein</fullName>
    </alternativeName>
</protein>
<feature type="coiled-coil region" evidence="20">
    <location>
        <begin position="6"/>
        <end position="33"/>
    </location>
</feature>
<dbReference type="InterPro" id="IPR002701">
    <property type="entry name" value="CM_II_prokaryot"/>
</dbReference>
<dbReference type="Pfam" id="PF01817">
    <property type="entry name" value="CM_2"/>
    <property type="match status" value="1"/>
</dbReference>
<keyword evidence="14" id="KW-0511">Multifunctional enzyme</keyword>
<dbReference type="InterPro" id="IPR045865">
    <property type="entry name" value="ACT-like_dom_sf"/>
</dbReference>
<dbReference type="InterPro" id="IPR036263">
    <property type="entry name" value="Chorismate_II_sf"/>
</dbReference>
<evidence type="ECO:0000256" key="12">
    <source>
        <dbReference type="ARBA" id="ARBA00023235"/>
    </source>
</evidence>
<accession>E3CV84</accession>
<feature type="binding site" evidence="18">
    <location>
        <position position="79"/>
    </location>
    <ligand>
        <name>substrate</name>
    </ligand>
</feature>
<dbReference type="Pfam" id="PF00800">
    <property type="entry name" value="PDT"/>
    <property type="match status" value="1"/>
</dbReference>
<dbReference type="InterPro" id="IPR001086">
    <property type="entry name" value="Preph_deHydtase"/>
</dbReference>
<dbReference type="UniPathway" id="UPA00120">
    <property type="reaction ID" value="UER00203"/>
</dbReference>
<dbReference type="InterPro" id="IPR036979">
    <property type="entry name" value="CM_dom_sf"/>
</dbReference>
<evidence type="ECO:0000259" key="23">
    <source>
        <dbReference type="PROSITE" id="PS51671"/>
    </source>
</evidence>
<feature type="binding site" evidence="18">
    <location>
        <position position="10"/>
    </location>
    <ligand>
        <name>substrate</name>
    </ligand>
</feature>
<dbReference type="CDD" id="cd04905">
    <property type="entry name" value="ACT_CM-PDT"/>
    <property type="match status" value="1"/>
</dbReference>
<evidence type="ECO:0000313" key="24">
    <source>
        <dbReference type="EMBL" id="EFQ24171.1"/>
    </source>
</evidence>
<comment type="catalytic activity">
    <reaction evidence="1">
        <text>chorismate = prephenate</text>
        <dbReference type="Rhea" id="RHEA:13897"/>
        <dbReference type="ChEBI" id="CHEBI:29748"/>
        <dbReference type="ChEBI" id="CHEBI:29934"/>
        <dbReference type="EC" id="5.4.99.5"/>
    </reaction>
</comment>
<dbReference type="PROSITE" id="PS51671">
    <property type="entry name" value="ACT"/>
    <property type="match status" value="1"/>
</dbReference>
<evidence type="ECO:0000256" key="7">
    <source>
        <dbReference type="ARBA" id="ARBA00014401"/>
    </source>
</evidence>
<feature type="site" description="Essential for prephenate dehydratase activity" evidence="19">
    <location>
        <position position="257"/>
    </location>
</feature>
<feature type="domain" description="Chorismate mutase" evidence="21">
    <location>
        <begin position="1"/>
        <end position="87"/>
    </location>
</feature>
<dbReference type="PANTHER" id="PTHR21022:SF19">
    <property type="entry name" value="PREPHENATE DEHYDRATASE-RELATED"/>
    <property type="match status" value="1"/>
</dbReference>
<feature type="binding site" evidence="18">
    <location>
        <position position="27"/>
    </location>
    <ligand>
        <name>substrate</name>
    </ligand>
</feature>
<evidence type="ECO:0000256" key="6">
    <source>
        <dbReference type="ARBA" id="ARBA00013147"/>
    </source>
</evidence>
<keyword evidence="25" id="KW-1185">Reference proteome</keyword>
<dbReference type="GO" id="GO:0005737">
    <property type="term" value="C:cytoplasm"/>
    <property type="evidence" value="ECO:0007669"/>
    <property type="project" value="UniProtKB-SubCell"/>
</dbReference>
<evidence type="ECO:0000256" key="9">
    <source>
        <dbReference type="ARBA" id="ARBA00022605"/>
    </source>
</evidence>
<dbReference type="RefSeq" id="WP_006301394.1">
    <property type="nucleotide sequence ID" value="NZ_CM001022.1"/>
</dbReference>
<feature type="binding site" evidence="18">
    <location>
        <position position="83"/>
    </location>
    <ligand>
        <name>substrate</name>
    </ligand>
</feature>
<dbReference type="InterPro" id="IPR008242">
    <property type="entry name" value="Chor_mutase/pphenate_deHydtase"/>
</dbReference>
<dbReference type="PIRSF" id="PIRSF001500">
    <property type="entry name" value="Chor_mut_pdt_Ppr"/>
    <property type="match status" value="1"/>
</dbReference>
<comment type="pathway">
    <text evidence="5">Metabolic intermediate biosynthesis; prephenate biosynthesis; prephenate from chorismate: step 1/1.</text>
</comment>
<keyword evidence="10" id="KW-0057">Aromatic amino acid biosynthesis</keyword>
<evidence type="ECO:0000256" key="15">
    <source>
        <dbReference type="ARBA" id="ARBA00031175"/>
    </source>
</evidence>
<evidence type="ECO:0000256" key="8">
    <source>
        <dbReference type="ARBA" id="ARBA00022490"/>
    </source>
</evidence>
<keyword evidence="11" id="KW-0584">Phenylalanine biosynthesis</keyword>
<dbReference type="Gene3D" id="3.40.190.10">
    <property type="entry name" value="Periplasmic binding protein-like II"/>
    <property type="match status" value="2"/>
</dbReference>
<dbReference type="UniPathway" id="UPA00121">
    <property type="reaction ID" value="UER00345"/>
</dbReference>
<dbReference type="STRING" id="584708.Apau_1755"/>
<dbReference type="EC" id="4.2.1.51" evidence="6"/>
<reference evidence="24 25" key="1">
    <citation type="journal article" date="2010" name="Stand. Genomic Sci.">
        <title>Non-contiguous finished genome sequence of Aminomonas paucivorans type strain (GLU-3).</title>
        <authorList>
            <person name="Pitluck S."/>
            <person name="Yasawong M."/>
            <person name="Held B."/>
            <person name="Lapidus A."/>
            <person name="Nolan M."/>
            <person name="Copeland A."/>
            <person name="Lucas S."/>
            <person name="Del Rio T.G."/>
            <person name="Tice H."/>
            <person name="Cheng J.F."/>
            <person name="Chertkov O."/>
            <person name="Goodwin L."/>
            <person name="Tapia R."/>
            <person name="Han C."/>
            <person name="Liolios K."/>
            <person name="Ivanova N."/>
            <person name="Mavromatis K."/>
            <person name="Ovchinnikova G."/>
            <person name="Pati A."/>
            <person name="Chen A."/>
            <person name="Palaniappan K."/>
            <person name="Land M."/>
            <person name="Hauser L."/>
            <person name="Chang Y.J."/>
            <person name="Jeffries C.D."/>
            <person name="Pukall R."/>
            <person name="Spring S."/>
            <person name="Rohde M."/>
            <person name="Sikorski J."/>
            <person name="Goker M."/>
            <person name="Woyke T."/>
            <person name="Bristow J."/>
            <person name="Eisen J.A."/>
            <person name="Markowitz V."/>
            <person name="Hugenholtz P."/>
            <person name="Kyrpides N.C."/>
            <person name="Klenk H.P."/>
        </authorList>
    </citation>
    <scope>NUCLEOTIDE SEQUENCE [LARGE SCALE GENOMIC DNA]</scope>
    <source>
        <strain evidence="24 25">DSM 12260</strain>
    </source>
</reference>
<dbReference type="SUPFAM" id="SSF53850">
    <property type="entry name" value="Periplasmic binding protein-like II"/>
    <property type="match status" value="1"/>
</dbReference>